<evidence type="ECO:0000313" key="2">
    <source>
        <dbReference type="EMBL" id="CAE03641.1"/>
    </source>
</evidence>
<dbReference type="PANTHER" id="PTHR33018:SF34">
    <property type="entry name" value="OS02G0472350 PROTEIN"/>
    <property type="match status" value="1"/>
</dbReference>
<accession>Q7XPF5</accession>
<name>Q7XPF5_ORYSJ</name>
<feature type="compositionally biased region" description="Basic and acidic residues" evidence="1">
    <location>
        <begin position="19"/>
        <end position="36"/>
    </location>
</feature>
<feature type="region of interest" description="Disordered" evidence="1">
    <location>
        <begin position="70"/>
        <end position="119"/>
    </location>
</feature>
<feature type="compositionally biased region" description="Basic and acidic residues" evidence="1">
    <location>
        <begin position="70"/>
        <end position="87"/>
    </location>
</feature>
<reference evidence="3" key="2">
    <citation type="journal article" date="2008" name="Nucleic Acids Res.">
        <title>The rice annotation project database (RAP-DB): 2008 update.</title>
        <authorList>
            <consortium name="The rice annotation project (RAP)"/>
        </authorList>
    </citation>
    <scope>GENOME REANNOTATION</scope>
    <source>
        <strain evidence="3">cv. Nipponbare</strain>
    </source>
</reference>
<sequence>MNVNENERTNVNEPTNVNENERTNVNKNKMADRNDEQILYDSIAEGRSQYWNEEEGNEDPNQYLNEEGNVERDAEGNQEEHVERDVEGNQEEEASGSQPSVGQRRALEEDGRPSAPAEAAKNYVRHSGWVVRDNVPVSTVYWRRTRARGDHESFVLDSEKEMLWTTMLETFTLPAGTEDKVKKWTLKKMTEQFQSFKGELYKKYILKGQTPNFDTFPKLRDHWDEFVAYKTVNKGRR</sequence>
<dbReference type="Proteomes" id="UP000000763">
    <property type="component" value="Chromosome 4"/>
</dbReference>
<feature type="region of interest" description="Disordered" evidence="1">
    <location>
        <begin position="1"/>
        <end position="41"/>
    </location>
</feature>
<dbReference type="AlphaFoldDB" id="Q7XPF5"/>
<gene>
    <name evidence="2" type="primary">OSJNBa0060N03.6</name>
</gene>
<evidence type="ECO:0000256" key="1">
    <source>
        <dbReference type="SAM" id="MobiDB-lite"/>
    </source>
</evidence>
<reference evidence="3" key="1">
    <citation type="journal article" date="2005" name="Nature">
        <title>The map-based sequence of the rice genome.</title>
        <authorList>
            <consortium name="International rice genome sequencing project (IRGSP)"/>
            <person name="Matsumoto T."/>
            <person name="Wu J."/>
            <person name="Kanamori H."/>
            <person name="Katayose Y."/>
            <person name="Fujisawa M."/>
            <person name="Namiki N."/>
            <person name="Mizuno H."/>
            <person name="Yamamoto K."/>
            <person name="Antonio B.A."/>
            <person name="Baba T."/>
            <person name="Sakata K."/>
            <person name="Nagamura Y."/>
            <person name="Aoki H."/>
            <person name="Arikawa K."/>
            <person name="Arita K."/>
            <person name="Bito T."/>
            <person name="Chiden Y."/>
            <person name="Fujitsuka N."/>
            <person name="Fukunaka R."/>
            <person name="Hamada M."/>
            <person name="Harada C."/>
            <person name="Hayashi A."/>
            <person name="Hijishita S."/>
            <person name="Honda M."/>
            <person name="Hosokawa S."/>
            <person name="Ichikawa Y."/>
            <person name="Idonuma A."/>
            <person name="Iijima M."/>
            <person name="Ikeda M."/>
            <person name="Ikeno M."/>
            <person name="Ito K."/>
            <person name="Ito S."/>
            <person name="Ito T."/>
            <person name="Ito Y."/>
            <person name="Ito Y."/>
            <person name="Iwabuchi A."/>
            <person name="Kamiya K."/>
            <person name="Karasawa W."/>
            <person name="Kurita K."/>
            <person name="Katagiri S."/>
            <person name="Kikuta A."/>
            <person name="Kobayashi H."/>
            <person name="Kobayashi N."/>
            <person name="Machita K."/>
            <person name="Maehara T."/>
            <person name="Masukawa M."/>
            <person name="Mizubayashi T."/>
            <person name="Mukai Y."/>
            <person name="Nagasaki H."/>
            <person name="Nagata Y."/>
            <person name="Naito S."/>
            <person name="Nakashima M."/>
            <person name="Nakama Y."/>
            <person name="Nakamichi Y."/>
            <person name="Nakamura M."/>
            <person name="Meguro A."/>
            <person name="Negishi M."/>
            <person name="Ohta I."/>
            <person name="Ohta T."/>
            <person name="Okamoto M."/>
            <person name="Ono N."/>
            <person name="Saji S."/>
            <person name="Sakaguchi M."/>
            <person name="Sakai K."/>
            <person name="Shibata M."/>
            <person name="Shimokawa T."/>
            <person name="Song J."/>
            <person name="Takazaki Y."/>
            <person name="Terasawa K."/>
            <person name="Tsugane M."/>
            <person name="Tsuji K."/>
            <person name="Ueda S."/>
            <person name="Waki K."/>
            <person name="Yamagata H."/>
            <person name="Yamamoto M."/>
            <person name="Yamamoto S."/>
            <person name="Yamane H."/>
            <person name="Yoshiki S."/>
            <person name="Yoshihara R."/>
            <person name="Yukawa K."/>
            <person name="Zhong H."/>
            <person name="Yano M."/>
            <person name="Yuan Q."/>
            <person name="Ouyang S."/>
            <person name="Liu J."/>
            <person name="Jones K.M."/>
            <person name="Gansberger K."/>
            <person name="Moffat K."/>
            <person name="Hill J."/>
            <person name="Bera J."/>
            <person name="Fadrosh D."/>
            <person name="Jin S."/>
            <person name="Johri S."/>
            <person name="Kim M."/>
            <person name="Overton L."/>
            <person name="Reardon M."/>
            <person name="Tsitrin T."/>
            <person name="Vuong H."/>
            <person name="Weaver B."/>
            <person name="Ciecko A."/>
            <person name="Tallon L."/>
            <person name="Jackson J."/>
            <person name="Pai G."/>
            <person name="Aken S.V."/>
            <person name="Utterback T."/>
            <person name="Reidmuller S."/>
            <person name="Feldblyum T."/>
            <person name="Hsiao J."/>
            <person name="Zismann V."/>
            <person name="Iobst S."/>
            <person name="de Vazeille A.R."/>
            <person name="Buell C.R."/>
            <person name="Ying K."/>
            <person name="Li Y."/>
            <person name="Lu T."/>
            <person name="Huang Y."/>
            <person name="Zhao Q."/>
            <person name="Feng Q."/>
            <person name="Zhang L."/>
            <person name="Zhu J."/>
            <person name="Weng Q."/>
            <person name="Mu J."/>
            <person name="Lu Y."/>
            <person name="Fan D."/>
            <person name="Liu Y."/>
            <person name="Guan J."/>
            <person name="Zhang Y."/>
            <person name="Yu S."/>
            <person name="Liu X."/>
            <person name="Zhang Y."/>
            <person name="Hong G."/>
            <person name="Han B."/>
            <person name="Choisne N."/>
            <person name="Demange N."/>
            <person name="Orjeda G."/>
            <person name="Samain S."/>
            <person name="Cattolico L."/>
            <person name="Pelletier E."/>
            <person name="Couloux A."/>
            <person name="Segurens B."/>
            <person name="Wincker P."/>
            <person name="D'Hont A."/>
            <person name="Scarpelli C."/>
            <person name="Weissenbach J."/>
            <person name="Salanoubat M."/>
            <person name="Quetier F."/>
            <person name="Yu Y."/>
            <person name="Kim H.R."/>
            <person name="Rambo T."/>
            <person name="Currie J."/>
            <person name="Collura K."/>
            <person name="Luo M."/>
            <person name="Yang T."/>
            <person name="Ammiraju J.S.S."/>
            <person name="Engler F."/>
            <person name="Soderlund C."/>
            <person name="Wing R.A."/>
            <person name="Palmer L.E."/>
            <person name="de la Bastide M."/>
            <person name="Spiegel L."/>
            <person name="Nascimento L."/>
            <person name="Zutavern T."/>
            <person name="O'Shaughnessy A."/>
            <person name="Dike S."/>
            <person name="Dedhia N."/>
            <person name="Preston R."/>
            <person name="Balija V."/>
            <person name="McCombie W.R."/>
            <person name="Chow T."/>
            <person name="Chen H."/>
            <person name="Chung M."/>
            <person name="Chen C."/>
            <person name="Shaw J."/>
            <person name="Wu H."/>
            <person name="Hsiao K."/>
            <person name="Chao Y."/>
            <person name="Chu M."/>
            <person name="Cheng C."/>
            <person name="Hour A."/>
            <person name="Lee P."/>
            <person name="Lin S."/>
            <person name="Lin Y."/>
            <person name="Liou J."/>
            <person name="Liu S."/>
            <person name="Hsing Y."/>
            <person name="Raghuvanshi S."/>
            <person name="Mohanty A."/>
            <person name="Bharti A.K."/>
            <person name="Gaur A."/>
            <person name="Gupta V."/>
            <person name="Kumar D."/>
            <person name="Ravi V."/>
            <person name="Vij S."/>
            <person name="Kapur A."/>
            <person name="Khurana P."/>
            <person name="Khurana P."/>
            <person name="Khurana J.P."/>
            <person name="Tyagi A.K."/>
            <person name="Gaikwad K."/>
            <person name="Singh A."/>
            <person name="Dalal V."/>
            <person name="Srivastava S."/>
            <person name="Dixit A."/>
            <person name="Pal A.K."/>
            <person name="Ghazi I.A."/>
            <person name="Yadav M."/>
            <person name="Pandit A."/>
            <person name="Bhargava A."/>
            <person name="Sureshbabu K."/>
            <person name="Batra K."/>
            <person name="Sharma T.R."/>
            <person name="Mohapatra T."/>
            <person name="Singh N.K."/>
            <person name="Messing J."/>
            <person name="Nelson A.B."/>
            <person name="Fuks G."/>
            <person name="Kavchok S."/>
            <person name="Keizer G."/>
            <person name="Linton E."/>
            <person name="Llaca V."/>
            <person name="Song R."/>
            <person name="Tanyolac B."/>
            <person name="Young S."/>
            <person name="Ho-Il K."/>
            <person name="Hahn J.H."/>
            <person name="Sangsakoo G."/>
            <person name="Vanavichit A."/>
            <person name="de Mattos Luiz.A.T."/>
            <person name="Zimmer P.D."/>
            <person name="Malone G."/>
            <person name="Dellagostin O."/>
            <person name="de Oliveira A.C."/>
            <person name="Bevan M."/>
            <person name="Bancroft I."/>
            <person name="Minx P."/>
            <person name="Cordum H."/>
            <person name="Wilson R."/>
            <person name="Cheng Z."/>
            <person name="Jin W."/>
            <person name="Jiang J."/>
            <person name="Leong S.A."/>
            <person name="Iwama H."/>
            <person name="Gojobori T."/>
            <person name="Itoh T."/>
            <person name="Niimura Y."/>
            <person name="Fujii Y."/>
            <person name="Habara T."/>
            <person name="Sakai H."/>
            <person name="Sato Y."/>
            <person name="Wilson G."/>
            <person name="Kumar K."/>
            <person name="McCouch S."/>
            <person name="Juretic N."/>
            <person name="Hoen D."/>
            <person name="Wright S."/>
            <person name="Bruskiewich R."/>
            <person name="Bureau T."/>
            <person name="Miyao A."/>
            <person name="Hirochika H."/>
            <person name="Nishikawa T."/>
            <person name="Kadowaki K."/>
            <person name="Sugiura M."/>
            <person name="Burr B."/>
            <person name="Sasaki T."/>
        </authorList>
    </citation>
    <scope>NUCLEOTIDE SEQUENCE [LARGE SCALE GENOMIC DNA]</scope>
    <source>
        <strain evidence="3">cv. Nipponbare</strain>
    </source>
</reference>
<evidence type="ECO:0000313" key="3">
    <source>
        <dbReference type="Proteomes" id="UP000000763"/>
    </source>
</evidence>
<dbReference type="PANTHER" id="PTHR33018">
    <property type="entry name" value="OS10G0338966 PROTEIN-RELATED"/>
    <property type="match status" value="1"/>
</dbReference>
<proteinExistence type="predicted"/>
<dbReference type="EMBL" id="AL606691">
    <property type="protein sequence ID" value="CAE03641.1"/>
    <property type="molecule type" value="Genomic_DNA"/>
</dbReference>
<feature type="compositionally biased region" description="Basic and acidic residues" evidence="1">
    <location>
        <begin position="1"/>
        <end position="10"/>
    </location>
</feature>
<organism evidence="2 3">
    <name type="scientific">Oryza sativa subsp. japonica</name>
    <name type="common">Rice</name>
    <dbReference type="NCBI Taxonomy" id="39947"/>
    <lineage>
        <taxon>Eukaryota</taxon>
        <taxon>Viridiplantae</taxon>
        <taxon>Streptophyta</taxon>
        <taxon>Embryophyta</taxon>
        <taxon>Tracheophyta</taxon>
        <taxon>Spermatophyta</taxon>
        <taxon>Magnoliopsida</taxon>
        <taxon>Liliopsida</taxon>
        <taxon>Poales</taxon>
        <taxon>Poaceae</taxon>
        <taxon>BOP clade</taxon>
        <taxon>Oryzoideae</taxon>
        <taxon>Oryzeae</taxon>
        <taxon>Oryzinae</taxon>
        <taxon>Oryza</taxon>
        <taxon>Oryza sativa</taxon>
    </lineage>
</organism>
<protein>
    <submittedName>
        <fullName evidence="2">OSJNBa0060N03.6 protein</fullName>
    </submittedName>
</protein>